<proteinExistence type="predicted"/>
<protein>
    <submittedName>
        <fullName evidence="1">Uncharacterized protein</fullName>
    </submittedName>
</protein>
<gene>
    <name evidence="1" type="ORF">MNBD_GAMMA14-401</name>
</gene>
<sequence>MEPEDIFVNELIEDLESGHLQLPTLPEVALR</sequence>
<feature type="non-terminal residue" evidence="1">
    <location>
        <position position="31"/>
    </location>
</feature>
<reference evidence="1" key="1">
    <citation type="submission" date="2018-06" db="EMBL/GenBank/DDBJ databases">
        <authorList>
            <person name="Zhirakovskaya E."/>
        </authorList>
    </citation>
    <scope>NUCLEOTIDE SEQUENCE</scope>
</reference>
<evidence type="ECO:0000313" key="1">
    <source>
        <dbReference type="EMBL" id="VAW74261.1"/>
    </source>
</evidence>
<dbReference type="EMBL" id="UOFM01000091">
    <property type="protein sequence ID" value="VAW74261.1"/>
    <property type="molecule type" value="Genomic_DNA"/>
</dbReference>
<organism evidence="1">
    <name type="scientific">hydrothermal vent metagenome</name>
    <dbReference type="NCBI Taxonomy" id="652676"/>
    <lineage>
        <taxon>unclassified sequences</taxon>
        <taxon>metagenomes</taxon>
        <taxon>ecological metagenomes</taxon>
    </lineage>
</organism>
<dbReference type="AlphaFoldDB" id="A0A3B0Y3I5"/>
<name>A0A3B0Y3I5_9ZZZZ</name>
<accession>A0A3B0Y3I5</accession>